<reference evidence="2 3" key="1">
    <citation type="submission" date="2020-05" db="EMBL/GenBank/DDBJ databases">
        <title>Whole genome sequencing and identification of novel metabolites from Paenibacillus alvei strain JR949.</title>
        <authorList>
            <person name="Rajendhran J."/>
            <person name="Sree Pranav P."/>
            <person name="Mahalakshmi B."/>
            <person name="Karthikeyan R."/>
        </authorList>
    </citation>
    <scope>NUCLEOTIDE SEQUENCE [LARGE SCALE GENOMIC DNA]</scope>
    <source>
        <strain evidence="2 3">JR949</strain>
    </source>
</reference>
<dbReference type="AlphaFoldDB" id="A0AAP6ZVF8"/>
<protein>
    <submittedName>
        <fullName evidence="2">Uncharacterized protein</fullName>
    </submittedName>
</protein>
<name>A0AAP6ZVF8_PAEAL</name>
<keyword evidence="1" id="KW-0812">Transmembrane</keyword>
<evidence type="ECO:0000313" key="3">
    <source>
        <dbReference type="Proteomes" id="UP000552038"/>
    </source>
</evidence>
<comment type="caution">
    <text evidence="2">The sequence shown here is derived from an EMBL/GenBank/DDBJ whole genome shotgun (WGS) entry which is preliminary data.</text>
</comment>
<organism evidence="2 3">
    <name type="scientific">Paenibacillus alvei</name>
    <name type="common">Bacillus alvei</name>
    <dbReference type="NCBI Taxonomy" id="44250"/>
    <lineage>
        <taxon>Bacteria</taxon>
        <taxon>Bacillati</taxon>
        <taxon>Bacillota</taxon>
        <taxon>Bacilli</taxon>
        <taxon>Bacillales</taxon>
        <taxon>Paenibacillaceae</taxon>
        <taxon>Paenibacillus</taxon>
    </lineage>
</organism>
<evidence type="ECO:0000313" key="2">
    <source>
        <dbReference type="EMBL" id="NOJ70451.1"/>
    </source>
</evidence>
<dbReference type="Proteomes" id="UP000552038">
    <property type="component" value="Unassembled WGS sequence"/>
</dbReference>
<evidence type="ECO:0000256" key="1">
    <source>
        <dbReference type="SAM" id="Phobius"/>
    </source>
</evidence>
<proteinExistence type="predicted"/>
<dbReference type="EMBL" id="JABFOR010000006">
    <property type="protein sequence ID" value="NOJ70451.1"/>
    <property type="molecule type" value="Genomic_DNA"/>
</dbReference>
<keyword evidence="1" id="KW-1133">Transmembrane helix</keyword>
<keyword evidence="1" id="KW-0472">Membrane</keyword>
<accession>A0AAP6ZVF8</accession>
<gene>
    <name evidence="2" type="ORF">HMI46_07795</name>
</gene>
<feature type="transmembrane region" description="Helical" evidence="1">
    <location>
        <begin position="33"/>
        <end position="50"/>
    </location>
</feature>
<sequence length="60" mass="6999">MNKIRVPPLHHALSGGTLHFTLSERTGALCGRFYWQSAFCVIACIGWWFYKPVRLDYNRL</sequence>